<organism evidence="3 4">
    <name type="scientific">Aaosphaeria arxii CBS 175.79</name>
    <dbReference type="NCBI Taxonomy" id="1450172"/>
    <lineage>
        <taxon>Eukaryota</taxon>
        <taxon>Fungi</taxon>
        <taxon>Dikarya</taxon>
        <taxon>Ascomycota</taxon>
        <taxon>Pezizomycotina</taxon>
        <taxon>Dothideomycetes</taxon>
        <taxon>Pleosporomycetidae</taxon>
        <taxon>Pleosporales</taxon>
        <taxon>Pleosporales incertae sedis</taxon>
        <taxon>Aaosphaeria</taxon>
    </lineage>
</organism>
<dbReference type="RefSeq" id="XP_033382401.1">
    <property type="nucleotide sequence ID" value="XM_033526064.1"/>
</dbReference>
<dbReference type="AlphaFoldDB" id="A0A6A5XLM5"/>
<evidence type="ECO:0000313" key="4">
    <source>
        <dbReference type="Proteomes" id="UP000799778"/>
    </source>
</evidence>
<dbReference type="Proteomes" id="UP000799778">
    <property type="component" value="Unassembled WGS sequence"/>
</dbReference>
<evidence type="ECO:0000256" key="1">
    <source>
        <dbReference type="SAM" id="Coils"/>
    </source>
</evidence>
<sequence>MMSLPTNGFAEASRIAYQEQKRQKKLLEKRTANAELDRIRQWRANSGLPRFSAIIPQMIAENVNSRDKDNNQFHDSDVEARRSSDNVPPSTLHGAYSGGRNASEHPRADTELPAKPTSFRQKIRNLFRCIKKSTEGHSAGVQNKFGGDDSGASTAVGDSEDEEISALPRIRNPRFNEVQEVKQEKGFKKFLKRLR</sequence>
<gene>
    <name evidence="3" type="ORF">BU24DRAFT_411747</name>
</gene>
<reference evidence="3" key="1">
    <citation type="journal article" date="2020" name="Stud. Mycol.">
        <title>101 Dothideomycetes genomes: a test case for predicting lifestyles and emergence of pathogens.</title>
        <authorList>
            <person name="Haridas S."/>
            <person name="Albert R."/>
            <person name="Binder M."/>
            <person name="Bloem J."/>
            <person name="Labutti K."/>
            <person name="Salamov A."/>
            <person name="Andreopoulos B."/>
            <person name="Baker S."/>
            <person name="Barry K."/>
            <person name="Bills G."/>
            <person name="Bluhm B."/>
            <person name="Cannon C."/>
            <person name="Castanera R."/>
            <person name="Culley D."/>
            <person name="Daum C."/>
            <person name="Ezra D."/>
            <person name="Gonzalez J."/>
            <person name="Henrissat B."/>
            <person name="Kuo A."/>
            <person name="Liang C."/>
            <person name="Lipzen A."/>
            <person name="Lutzoni F."/>
            <person name="Magnuson J."/>
            <person name="Mondo S."/>
            <person name="Nolan M."/>
            <person name="Ohm R."/>
            <person name="Pangilinan J."/>
            <person name="Park H.-J."/>
            <person name="Ramirez L."/>
            <person name="Alfaro M."/>
            <person name="Sun H."/>
            <person name="Tritt A."/>
            <person name="Yoshinaga Y."/>
            <person name="Zwiers L.-H."/>
            <person name="Turgeon B."/>
            <person name="Goodwin S."/>
            <person name="Spatafora J."/>
            <person name="Crous P."/>
            <person name="Grigoriev I."/>
        </authorList>
    </citation>
    <scope>NUCLEOTIDE SEQUENCE</scope>
    <source>
        <strain evidence="3">CBS 175.79</strain>
    </source>
</reference>
<dbReference type="EMBL" id="ML978071">
    <property type="protein sequence ID" value="KAF2014062.1"/>
    <property type="molecule type" value="Genomic_DNA"/>
</dbReference>
<feature type="region of interest" description="Disordered" evidence="2">
    <location>
        <begin position="138"/>
        <end position="171"/>
    </location>
</feature>
<name>A0A6A5XLM5_9PLEO</name>
<feature type="compositionally biased region" description="Basic and acidic residues" evidence="2">
    <location>
        <begin position="64"/>
        <end position="84"/>
    </location>
</feature>
<feature type="coiled-coil region" evidence="1">
    <location>
        <begin position="10"/>
        <end position="37"/>
    </location>
</feature>
<proteinExistence type="predicted"/>
<feature type="region of interest" description="Disordered" evidence="2">
    <location>
        <begin position="62"/>
        <end position="117"/>
    </location>
</feature>
<keyword evidence="4" id="KW-1185">Reference proteome</keyword>
<accession>A0A6A5XLM5</accession>
<evidence type="ECO:0000256" key="2">
    <source>
        <dbReference type="SAM" id="MobiDB-lite"/>
    </source>
</evidence>
<dbReference type="GeneID" id="54283461"/>
<keyword evidence="1" id="KW-0175">Coiled coil</keyword>
<feature type="compositionally biased region" description="Basic and acidic residues" evidence="2">
    <location>
        <begin position="102"/>
        <end position="112"/>
    </location>
</feature>
<evidence type="ECO:0000313" key="3">
    <source>
        <dbReference type="EMBL" id="KAF2014062.1"/>
    </source>
</evidence>
<protein>
    <submittedName>
        <fullName evidence="3">Uncharacterized protein</fullName>
    </submittedName>
</protein>